<protein>
    <recommendedName>
        <fullName evidence="5">Tubby C-terminal domain-containing protein</fullName>
    </recommendedName>
</protein>
<evidence type="ECO:0000256" key="2">
    <source>
        <dbReference type="SAM" id="Phobius"/>
    </source>
</evidence>
<evidence type="ECO:0000313" key="4">
    <source>
        <dbReference type="Proteomes" id="UP000595140"/>
    </source>
</evidence>
<evidence type="ECO:0008006" key="5">
    <source>
        <dbReference type="Google" id="ProtNLM"/>
    </source>
</evidence>
<dbReference type="SUPFAM" id="SSF54518">
    <property type="entry name" value="Tubby C-terminal domain-like"/>
    <property type="match status" value="1"/>
</dbReference>
<comment type="similarity">
    <text evidence="1">Belongs to the LOR family.</text>
</comment>
<gene>
    <name evidence="3" type="ORF">CCAM_LOCUS42458</name>
</gene>
<organism evidence="3 4">
    <name type="scientific">Cuscuta campestris</name>
    <dbReference type="NCBI Taxonomy" id="132261"/>
    <lineage>
        <taxon>Eukaryota</taxon>
        <taxon>Viridiplantae</taxon>
        <taxon>Streptophyta</taxon>
        <taxon>Embryophyta</taxon>
        <taxon>Tracheophyta</taxon>
        <taxon>Spermatophyta</taxon>
        <taxon>Magnoliopsida</taxon>
        <taxon>eudicotyledons</taxon>
        <taxon>Gunneridae</taxon>
        <taxon>Pentapetalae</taxon>
        <taxon>asterids</taxon>
        <taxon>lamiids</taxon>
        <taxon>Solanales</taxon>
        <taxon>Convolvulaceae</taxon>
        <taxon>Cuscuteae</taxon>
        <taxon>Cuscuta</taxon>
        <taxon>Cuscuta subgen. Grammica</taxon>
        <taxon>Cuscuta sect. Cleistogrammica</taxon>
    </lineage>
</organism>
<dbReference type="InterPro" id="IPR007612">
    <property type="entry name" value="LOR"/>
</dbReference>
<name>A0A484NHS4_9ASTE</name>
<accession>A0A484NHS4</accession>
<evidence type="ECO:0000313" key="3">
    <source>
        <dbReference type="EMBL" id="VFR00683.1"/>
    </source>
</evidence>
<keyword evidence="2" id="KW-1133">Transmembrane helix</keyword>
<dbReference type="Pfam" id="PF04525">
    <property type="entry name" value="LOR"/>
    <property type="match status" value="1"/>
</dbReference>
<dbReference type="Proteomes" id="UP000595140">
    <property type="component" value="Unassembled WGS sequence"/>
</dbReference>
<proteinExistence type="inferred from homology"/>
<sequence length="102" mass="12206">MFKVERITNTITEKEFEVFIADENNEDRKTDLRMKGCPFERSCTIYKGNSIMAQSSRMYTIGFQNQFVPRNRFRITLFPGPCDLLVVLSLFVIFLYKRKFWE</sequence>
<dbReference type="InterPro" id="IPR038595">
    <property type="entry name" value="LOR_sf"/>
</dbReference>
<dbReference type="InterPro" id="IPR025659">
    <property type="entry name" value="Tubby-like_C"/>
</dbReference>
<reference evidence="3 4" key="1">
    <citation type="submission" date="2018-04" db="EMBL/GenBank/DDBJ databases">
        <authorList>
            <person name="Vogel A."/>
        </authorList>
    </citation>
    <scope>NUCLEOTIDE SEQUENCE [LARGE SCALE GENOMIC DNA]</scope>
</reference>
<keyword evidence="2" id="KW-0812">Transmembrane</keyword>
<dbReference type="EMBL" id="OOIL02006707">
    <property type="protein sequence ID" value="VFR00683.1"/>
    <property type="molecule type" value="Genomic_DNA"/>
</dbReference>
<keyword evidence="2" id="KW-0472">Membrane</keyword>
<dbReference type="Gene3D" id="2.40.160.200">
    <property type="entry name" value="LURP1-related"/>
    <property type="match status" value="1"/>
</dbReference>
<keyword evidence="4" id="KW-1185">Reference proteome</keyword>
<dbReference type="AlphaFoldDB" id="A0A484NHS4"/>
<evidence type="ECO:0000256" key="1">
    <source>
        <dbReference type="ARBA" id="ARBA00005437"/>
    </source>
</evidence>
<dbReference type="OrthoDB" id="770293at2759"/>
<feature type="transmembrane region" description="Helical" evidence="2">
    <location>
        <begin position="75"/>
        <end position="96"/>
    </location>
</feature>